<comment type="caution">
    <text evidence="1">The sequence shown here is derived from an EMBL/GenBank/DDBJ whole genome shotgun (WGS) entry which is preliminary data.</text>
</comment>
<evidence type="ECO:0000313" key="2">
    <source>
        <dbReference type="Proteomes" id="UP000019202"/>
    </source>
</evidence>
<accession>W1ITN5</accession>
<keyword evidence="2" id="KW-1185">Reference proteome</keyword>
<protein>
    <submittedName>
        <fullName evidence="1">Uncharacterized protein</fullName>
    </submittedName>
</protein>
<dbReference type="Proteomes" id="UP000019202">
    <property type="component" value="Unassembled WGS sequence"/>
</dbReference>
<dbReference type="EMBL" id="CBXF010000002">
    <property type="protein sequence ID" value="CDL80956.1"/>
    <property type="molecule type" value="Genomic_DNA"/>
</dbReference>
<organism evidence="1 2">
    <name type="scientific">Xenorhabdus szentirmaii DSM 16338</name>
    <dbReference type="NCBI Taxonomy" id="1427518"/>
    <lineage>
        <taxon>Bacteria</taxon>
        <taxon>Pseudomonadati</taxon>
        <taxon>Pseudomonadota</taxon>
        <taxon>Gammaproteobacteria</taxon>
        <taxon>Enterobacterales</taxon>
        <taxon>Morganellaceae</taxon>
        <taxon>Xenorhabdus</taxon>
    </lineage>
</organism>
<proteinExistence type="predicted"/>
<reference evidence="1" key="1">
    <citation type="submission" date="2013-11" db="EMBL/GenBank/DDBJ databases">
        <title>Draft genome sequence and annotation of the entomopathogenic bacteria, Xenorhabdus cabanillasi strain JM26 and Xenorhabdus szentirmai strain DSM 16338.</title>
        <authorList>
            <person name="Gualtieri M."/>
            <person name="Ogier J.C."/>
            <person name="Pages S."/>
            <person name="Givaudan A."/>
            <person name="Gaudriault S."/>
        </authorList>
    </citation>
    <scope>NUCLEOTIDE SEQUENCE [LARGE SCALE GENOMIC DNA]</scope>
    <source>
        <strain evidence="1">DSM 16338</strain>
    </source>
</reference>
<dbReference type="STRING" id="1427518.XSR1_100009"/>
<sequence length="51" mass="5740">MLLGDNKISQAVEWLSPVSDTINGQKISYSCLQLMIEVSEKFITNSIHPFL</sequence>
<name>W1ITN5_9GAMM</name>
<evidence type="ECO:0000313" key="1">
    <source>
        <dbReference type="EMBL" id="CDL80956.1"/>
    </source>
</evidence>
<dbReference type="AlphaFoldDB" id="W1ITN5"/>
<gene>
    <name evidence="1" type="ORF">XSR1_100009</name>
</gene>